<comment type="similarity">
    <text evidence="7">Belongs to the type 2 lipid phosphate phosphatase family.</text>
</comment>
<gene>
    <name evidence="11" type="ORF">M569_12840</name>
</gene>
<dbReference type="PANTHER" id="PTHR14969:SF28">
    <property type="entry name" value="DIHYDROSPHINGOSINE 1-PHOSPHATE PHOSPHATASE LCB3-RELATED"/>
    <property type="match status" value="1"/>
</dbReference>
<comment type="subcellular location">
    <subcellularLocation>
        <location evidence="1">Endoplasmic reticulum membrane</location>
        <topology evidence="1">Multi-pass membrane protein</topology>
    </subcellularLocation>
</comment>
<dbReference type="AlphaFoldDB" id="S8DQB8"/>
<evidence type="ECO:0000256" key="9">
    <source>
        <dbReference type="SAM" id="SignalP"/>
    </source>
</evidence>
<keyword evidence="9" id="KW-0732">Signal</keyword>
<dbReference type="Pfam" id="PF01569">
    <property type="entry name" value="PAP2"/>
    <property type="match status" value="1"/>
</dbReference>
<dbReference type="Proteomes" id="UP000015453">
    <property type="component" value="Unassembled WGS sequence"/>
</dbReference>
<dbReference type="CDD" id="cd03388">
    <property type="entry name" value="PAP2_SPPase1"/>
    <property type="match status" value="1"/>
</dbReference>
<reference evidence="11 12" key="1">
    <citation type="journal article" date="2013" name="BMC Genomics">
        <title>The miniature genome of a carnivorous plant Genlisea aurea contains a low number of genes and short non-coding sequences.</title>
        <authorList>
            <person name="Leushkin E.V."/>
            <person name="Sutormin R.A."/>
            <person name="Nabieva E.R."/>
            <person name="Penin A.A."/>
            <person name="Kondrashov A.S."/>
            <person name="Logacheva M.D."/>
        </authorList>
    </citation>
    <scope>NUCLEOTIDE SEQUENCE [LARGE SCALE GENOMIC DNA]</scope>
</reference>
<dbReference type="InterPro" id="IPR000326">
    <property type="entry name" value="PAP2/HPO"/>
</dbReference>
<feature type="domain" description="Phosphatidic acid phosphatase type 2/haloperoxidase" evidence="10">
    <location>
        <begin position="87"/>
        <end position="211"/>
    </location>
</feature>
<dbReference type="EMBL" id="AUSU01006490">
    <property type="protein sequence ID" value="EPS61952.1"/>
    <property type="molecule type" value="Genomic_DNA"/>
</dbReference>
<feature type="non-terminal residue" evidence="11">
    <location>
        <position position="1"/>
    </location>
</feature>
<organism evidence="11 12">
    <name type="scientific">Genlisea aurea</name>
    <dbReference type="NCBI Taxonomy" id="192259"/>
    <lineage>
        <taxon>Eukaryota</taxon>
        <taxon>Viridiplantae</taxon>
        <taxon>Streptophyta</taxon>
        <taxon>Embryophyta</taxon>
        <taxon>Tracheophyta</taxon>
        <taxon>Spermatophyta</taxon>
        <taxon>Magnoliopsida</taxon>
        <taxon>eudicotyledons</taxon>
        <taxon>Gunneridae</taxon>
        <taxon>Pentapetalae</taxon>
        <taxon>asterids</taxon>
        <taxon>lamiids</taxon>
        <taxon>Lamiales</taxon>
        <taxon>Lentibulariaceae</taxon>
        <taxon>Genlisea</taxon>
    </lineage>
</organism>
<dbReference type="PANTHER" id="PTHR14969">
    <property type="entry name" value="SPHINGOSINE-1-PHOSPHATE PHOSPHOHYDROLASE"/>
    <property type="match status" value="1"/>
</dbReference>
<sequence>YQVIILCGLSLWVTISSSFNVTQKLRSVTQPWVTRRVAYGTPIILKIQKYQHPYLDALFSGLSCVVSVPFYTAFLPLLFWTGHCALARQMTLLMAFCDYVGNCIKDVISAPRPSSPPVRRITATRDEVENAMEYGLPSSHTLNTVCLSGYLLHYILAFTGANGASAQVVGLSLVCLLVFLIGLGRIYLGMHSLIDIISGVVFGLGILAIWLSVSGLIDEFVVSGQNVISFWVILSFVLLFAYPTPERPTPSFEFHTAFNGVSLGIVVGVHQTFQQFHHENVPRVFFSPQFTVFKLGGRLLVGLPTILVVKLCIKSLSKCVLPVVANALGIPVRSRNVASVEAKKQSVGFIKKFLFFTDEKKQSFDLDTGIRLLQYAGLAWSVVDLVPSLFAILGL</sequence>
<keyword evidence="4" id="KW-0256">Endoplasmic reticulum</keyword>
<accession>S8DQB8</accession>
<keyword evidence="6 8" id="KW-0472">Membrane</keyword>
<evidence type="ECO:0000256" key="1">
    <source>
        <dbReference type="ARBA" id="ARBA00004477"/>
    </source>
</evidence>
<evidence type="ECO:0000256" key="6">
    <source>
        <dbReference type="ARBA" id="ARBA00023136"/>
    </source>
</evidence>
<evidence type="ECO:0000256" key="2">
    <source>
        <dbReference type="ARBA" id="ARBA00022692"/>
    </source>
</evidence>
<evidence type="ECO:0000256" key="7">
    <source>
        <dbReference type="ARBA" id="ARBA00038324"/>
    </source>
</evidence>
<keyword evidence="12" id="KW-1185">Reference proteome</keyword>
<evidence type="ECO:0000256" key="4">
    <source>
        <dbReference type="ARBA" id="ARBA00022824"/>
    </source>
</evidence>
<protein>
    <submittedName>
        <fullName evidence="11">Phosphatidic acid phosphatase family protein</fullName>
    </submittedName>
</protein>
<dbReference type="SUPFAM" id="SSF48317">
    <property type="entry name" value="Acid phosphatase/Vanadium-dependent haloperoxidase"/>
    <property type="match status" value="1"/>
</dbReference>
<keyword evidence="3" id="KW-0378">Hydrolase</keyword>
<evidence type="ECO:0000256" key="8">
    <source>
        <dbReference type="SAM" id="Phobius"/>
    </source>
</evidence>
<dbReference type="SMART" id="SM00014">
    <property type="entry name" value="acidPPc"/>
    <property type="match status" value="1"/>
</dbReference>
<keyword evidence="5 8" id="KW-1133">Transmembrane helix</keyword>
<evidence type="ECO:0000259" key="10">
    <source>
        <dbReference type="SMART" id="SM00014"/>
    </source>
</evidence>
<dbReference type="GO" id="GO:0005789">
    <property type="term" value="C:endoplasmic reticulum membrane"/>
    <property type="evidence" value="ECO:0007669"/>
    <property type="project" value="UniProtKB-SubCell"/>
</dbReference>
<proteinExistence type="inferred from homology"/>
<feature type="transmembrane region" description="Helical" evidence="8">
    <location>
        <begin position="141"/>
        <end position="158"/>
    </location>
</feature>
<feature type="transmembrane region" description="Helical" evidence="8">
    <location>
        <begin position="57"/>
        <end position="80"/>
    </location>
</feature>
<dbReference type="InterPro" id="IPR036938">
    <property type="entry name" value="PAP2/HPO_sf"/>
</dbReference>
<keyword evidence="2 8" id="KW-0812">Transmembrane</keyword>
<evidence type="ECO:0000256" key="5">
    <source>
        <dbReference type="ARBA" id="ARBA00022989"/>
    </source>
</evidence>
<feature type="transmembrane region" description="Helical" evidence="8">
    <location>
        <begin position="196"/>
        <end position="217"/>
    </location>
</feature>
<dbReference type="OrthoDB" id="301434at2759"/>
<name>S8DQB8_9LAMI</name>
<feature type="transmembrane region" description="Helical" evidence="8">
    <location>
        <begin position="164"/>
        <end position="184"/>
    </location>
</feature>
<evidence type="ECO:0000313" key="12">
    <source>
        <dbReference type="Proteomes" id="UP000015453"/>
    </source>
</evidence>
<dbReference type="GO" id="GO:0042392">
    <property type="term" value="F:sphingosine-1-phosphate phosphatase activity"/>
    <property type="evidence" value="ECO:0007669"/>
    <property type="project" value="TreeGrafter"/>
</dbReference>
<evidence type="ECO:0000256" key="3">
    <source>
        <dbReference type="ARBA" id="ARBA00022801"/>
    </source>
</evidence>
<feature type="transmembrane region" description="Helical" evidence="8">
    <location>
        <begin position="223"/>
        <end position="242"/>
    </location>
</feature>
<comment type="caution">
    <text evidence="11">The sequence shown here is derived from an EMBL/GenBank/DDBJ whole genome shotgun (WGS) entry which is preliminary data.</text>
</comment>
<dbReference type="Gene3D" id="1.20.144.10">
    <property type="entry name" value="Phosphatidic acid phosphatase type 2/haloperoxidase"/>
    <property type="match status" value="1"/>
</dbReference>
<evidence type="ECO:0000313" key="11">
    <source>
        <dbReference type="EMBL" id="EPS61952.1"/>
    </source>
</evidence>
<feature type="chain" id="PRO_5004549802" evidence="9">
    <location>
        <begin position="19"/>
        <end position="395"/>
    </location>
</feature>
<feature type="signal peptide" evidence="9">
    <location>
        <begin position="1"/>
        <end position="18"/>
    </location>
</feature>